<gene>
    <name evidence="17" type="ORF">JR316_009214</name>
</gene>
<evidence type="ECO:0000256" key="4">
    <source>
        <dbReference type="ARBA" id="ARBA00022475"/>
    </source>
</evidence>
<evidence type="ECO:0000256" key="12">
    <source>
        <dbReference type="ARBA" id="ARBA00023180"/>
    </source>
</evidence>
<evidence type="ECO:0000256" key="1">
    <source>
        <dbReference type="ARBA" id="ARBA00004609"/>
    </source>
</evidence>
<dbReference type="PANTHER" id="PTHR37928:SF2">
    <property type="entry name" value="GPI ANCHORED CFEM DOMAIN PROTEIN (AFU_ORTHOLOGUE AFUA_6G10580)"/>
    <property type="match status" value="1"/>
</dbReference>
<comment type="similarity">
    <text evidence="3">Belongs to the RBT5 family.</text>
</comment>
<evidence type="ECO:0000256" key="2">
    <source>
        <dbReference type="ARBA" id="ARBA00004613"/>
    </source>
</evidence>
<evidence type="ECO:0000256" key="14">
    <source>
        <dbReference type="SAM" id="MobiDB-lite"/>
    </source>
</evidence>
<organism evidence="17">
    <name type="scientific">Psilocybe cubensis</name>
    <name type="common">Psychedelic mushroom</name>
    <name type="synonym">Stropharia cubensis</name>
    <dbReference type="NCBI Taxonomy" id="181762"/>
    <lineage>
        <taxon>Eukaryota</taxon>
        <taxon>Fungi</taxon>
        <taxon>Dikarya</taxon>
        <taxon>Basidiomycota</taxon>
        <taxon>Agaricomycotina</taxon>
        <taxon>Agaricomycetes</taxon>
        <taxon>Agaricomycetidae</taxon>
        <taxon>Agaricales</taxon>
        <taxon>Agaricineae</taxon>
        <taxon>Strophariaceae</taxon>
        <taxon>Psilocybe</taxon>
    </lineage>
</organism>
<dbReference type="InterPro" id="IPR008427">
    <property type="entry name" value="Extracellular_membr_CFEM_dom"/>
</dbReference>
<keyword evidence="4" id="KW-1003">Cell membrane</keyword>
<feature type="region of interest" description="Disordered" evidence="14">
    <location>
        <begin position="103"/>
        <end position="140"/>
    </location>
</feature>
<evidence type="ECO:0000256" key="7">
    <source>
        <dbReference type="ARBA" id="ARBA00022723"/>
    </source>
</evidence>
<reference evidence="17" key="1">
    <citation type="submission" date="2021-02" db="EMBL/GenBank/DDBJ databases">
        <title>Psilocybe cubensis genome.</title>
        <authorList>
            <person name="Mckernan K.J."/>
            <person name="Crawford S."/>
            <person name="Trippe A."/>
            <person name="Kane L.T."/>
            <person name="Mclaughlin S."/>
        </authorList>
    </citation>
    <scope>NUCLEOTIDE SEQUENCE [LARGE SCALE GENOMIC DNA]</scope>
    <source>
        <strain evidence="17">MGC-MH-2018</strain>
    </source>
</reference>
<comment type="subcellular location">
    <subcellularLocation>
        <location evidence="1">Cell membrane</location>
        <topology evidence="1">Lipid-anchor</topology>
        <topology evidence="1">GPI-anchor</topology>
    </subcellularLocation>
    <subcellularLocation>
        <location evidence="2">Secreted</location>
    </subcellularLocation>
</comment>
<dbReference type="GO" id="GO:0005886">
    <property type="term" value="C:plasma membrane"/>
    <property type="evidence" value="ECO:0007669"/>
    <property type="project" value="UniProtKB-SubCell"/>
</dbReference>
<evidence type="ECO:0000256" key="5">
    <source>
        <dbReference type="ARBA" id="ARBA00022525"/>
    </source>
</evidence>
<keyword evidence="13" id="KW-0449">Lipoprotein</keyword>
<dbReference type="SMART" id="SM00747">
    <property type="entry name" value="CFEM"/>
    <property type="match status" value="1"/>
</dbReference>
<evidence type="ECO:0000256" key="15">
    <source>
        <dbReference type="SAM" id="SignalP"/>
    </source>
</evidence>
<evidence type="ECO:0000256" key="8">
    <source>
        <dbReference type="ARBA" id="ARBA00022729"/>
    </source>
</evidence>
<sequence length="167" mass="16449">MRFSTLVATVAVAASTTGVHANLLARQSNYPTCALPCVANPDLGDCVTVTDTHCLCTNKAFVSSTTTCIQNACSGQDLDDALAFSRSLCLKVGVTLTSTFASETSTAPSSSSTSGSSSSSSSSSSSASTSASGANSSPSSAALSSHGANANTLFGLFAAGLTALLAL</sequence>
<dbReference type="GO" id="GO:0005576">
    <property type="term" value="C:extracellular region"/>
    <property type="evidence" value="ECO:0007669"/>
    <property type="project" value="UniProtKB-SubCell"/>
</dbReference>
<keyword evidence="5" id="KW-0964">Secreted</keyword>
<comment type="caution">
    <text evidence="17">The sequence shown here is derived from an EMBL/GenBank/DDBJ whole genome shotgun (WGS) entry which is preliminary data.</text>
</comment>
<dbReference type="AlphaFoldDB" id="A0A8H8CGN9"/>
<keyword evidence="11" id="KW-1015">Disulfide bond</keyword>
<evidence type="ECO:0000313" key="17">
    <source>
        <dbReference type="EMBL" id="KAG5165632.1"/>
    </source>
</evidence>
<feature type="domain" description="CFEM" evidence="16">
    <location>
        <begin position="1"/>
        <end position="122"/>
    </location>
</feature>
<keyword evidence="7" id="KW-0479">Metal-binding</keyword>
<feature type="chain" id="PRO_5034253545" description="CFEM domain-containing protein" evidence="15">
    <location>
        <begin position="22"/>
        <end position="167"/>
    </location>
</feature>
<evidence type="ECO:0000256" key="11">
    <source>
        <dbReference type="ARBA" id="ARBA00023157"/>
    </source>
</evidence>
<evidence type="ECO:0000256" key="13">
    <source>
        <dbReference type="ARBA" id="ARBA00023288"/>
    </source>
</evidence>
<evidence type="ECO:0000256" key="6">
    <source>
        <dbReference type="ARBA" id="ARBA00022617"/>
    </source>
</evidence>
<dbReference type="OrthoDB" id="3065412at2759"/>
<keyword evidence="8 15" id="KW-0732">Signal</keyword>
<keyword evidence="9" id="KW-0408">Iron</keyword>
<dbReference type="InterPro" id="IPR051735">
    <property type="entry name" value="CFEM_domain"/>
</dbReference>
<keyword evidence="6" id="KW-0349">Heme</keyword>
<name>A0A8H8CGN9_PSICU</name>
<dbReference type="Pfam" id="PF05730">
    <property type="entry name" value="CFEM"/>
    <property type="match status" value="1"/>
</dbReference>
<dbReference type="EMBL" id="JAFIQS010000009">
    <property type="protein sequence ID" value="KAG5165632.1"/>
    <property type="molecule type" value="Genomic_DNA"/>
</dbReference>
<evidence type="ECO:0000256" key="10">
    <source>
        <dbReference type="ARBA" id="ARBA00023136"/>
    </source>
</evidence>
<protein>
    <recommendedName>
        <fullName evidence="16">CFEM domain-containing protein</fullName>
    </recommendedName>
</protein>
<feature type="signal peptide" evidence="15">
    <location>
        <begin position="1"/>
        <end position="21"/>
    </location>
</feature>
<evidence type="ECO:0000256" key="9">
    <source>
        <dbReference type="ARBA" id="ARBA00023004"/>
    </source>
</evidence>
<evidence type="ECO:0000259" key="16">
    <source>
        <dbReference type="PROSITE" id="PS52012"/>
    </source>
</evidence>
<dbReference type="PROSITE" id="PS52012">
    <property type="entry name" value="CFEM"/>
    <property type="match status" value="1"/>
</dbReference>
<dbReference type="GO" id="GO:0046872">
    <property type="term" value="F:metal ion binding"/>
    <property type="evidence" value="ECO:0007669"/>
    <property type="project" value="UniProtKB-KW"/>
</dbReference>
<keyword evidence="12" id="KW-0325">Glycoprotein</keyword>
<dbReference type="PANTHER" id="PTHR37928">
    <property type="entry name" value="CFEM DOMAIN PROTEIN (AFU_ORTHOLOGUE AFUA_6G14090)"/>
    <property type="match status" value="1"/>
</dbReference>
<accession>A0A8H8CGN9</accession>
<keyword evidence="10" id="KW-0472">Membrane</keyword>
<proteinExistence type="inferred from homology"/>
<evidence type="ECO:0000256" key="3">
    <source>
        <dbReference type="ARBA" id="ARBA00010031"/>
    </source>
</evidence>